<dbReference type="AlphaFoldDB" id="A0A7U2MPD1"/>
<keyword evidence="1" id="KW-0732">Signal</keyword>
<accession>A0A7U2MPD1</accession>
<dbReference type="VEuPathDB" id="FungiDB:F9C07_2101348"/>
<feature type="signal peptide" evidence="1">
    <location>
        <begin position="1"/>
        <end position="21"/>
    </location>
</feature>
<feature type="chain" id="PRO_5030886231" evidence="1">
    <location>
        <begin position="22"/>
        <end position="105"/>
    </location>
</feature>
<organism evidence="2 3">
    <name type="scientific">Aspergillus flavus (strain ATCC 200026 / FGSC A1120 / IAM 13836 / NRRL 3357 / JCM 12722 / SRRC 167)</name>
    <dbReference type="NCBI Taxonomy" id="332952"/>
    <lineage>
        <taxon>Eukaryota</taxon>
        <taxon>Fungi</taxon>
        <taxon>Dikarya</taxon>
        <taxon>Ascomycota</taxon>
        <taxon>Pezizomycotina</taxon>
        <taxon>Eurotiomycetes</taxon>
        <taxon>Eurotiomycetidae</taxon>
        <taxon>Eurotiales</taxon>
        <taxon>Aspergillaceae</taxon>
        <taxon>Aspergillus</taxon>
        <taxon>Aspergillus subgen. Circumdati</taxon>
    </lineage>
</organism>
<dbReference type="EMBL" id="CP044619">
    <property type="protein sequence ID" value="QRD87424.1"/>
    <property type="molecule type" value="Genomic_DNA"/>
</dbReference>
<sequence length="105" mass="11905">MFLTTAWLLWLSLFLACSTWGQYGSPLNERDICYVHVSGSESSDGQNWVPSYDEGDTDLCDFAANHQCIFTQYPWWVPSDYLPAGRDYPSTGSHLVSVLRTLCRS</sequence>
<dbReference type="Proteomes" id="UP000596276">
    <property type="component" value="Chromosome 1"/>
</dbReference>
<evidence type="ECO:0000256" key="1">
    <source>
        <dbReference type="SAM" id="SignalP"/>
    </source>
</evidence>
<protein>
    <submittedName>
        <fullName evidence="2">Uncharacterized protein</fullName>
    </submittedName>
</protein>
<evidence type="ECO:0000313" key="2">
    <source>
        <dbReference type="EMBL" id="QRD87424.1"/>
    </source>
</evidence>
<evidence type="ECO:0000313" key="3">
    <source>
        <dbReference type="Proteomes" id="UP000596276"/>
    </source>
</evidence>
<name>A0A7U2MPD1_ASPFN</name>
<proteinExistence type="predicted"/>
<gene>
    <name evidence="2" type="ORF">F9C07_2101348</name>
</gene>
<keyword evidence="3" id="KW-1185">Reference proteome</keyword>
<reference evidence="3" key="1">
    <citation type="journal article" date="2021" name="G3 (Bethesda)">
        <title>Chromosome assembled and annotated genome sequence of Aspergillus flavus NRRL 3357.</title>
        <authorList>
            <person name="Skerker J.M."/>
            <person name="Pianalto K.M."/>
            <person name="Mondo S.J."/>
            <person name="Yang K."/>
            <person name="Arkin A.P."/>
            <person name="Keller N.P."/>
            <person name="Grigoriev I.V."/>
            <person name="Louise Glass N.L."/>
        </authorList>
    </citation>
    <scope>NUCLEOTIDE SEQUENCE [LARGE SCALE GENOMIC DNA]</scope>
    <source>
        <strain evidence="3">ATCC 200026 / FGSC A1120 / IAM 13836 / NRRL 3357 / JCM 12722 / SRRC 167</strain>
    </source>
</reference>